<dbReference type="InParanoid" id="A0A7M7K3Q1"/>
<dbReference type="RefSeq" id="XP_022661187.1">
    <property type="nucleotide sequence ID" value="XM_022805452.1"/>
</dbReference>
<feature type="compositionally biased region" description="Basic and acidic residues" evidence="1">
    <location>
        <begin position="143"/>
        <end position="160"/>
    </location>
</feature>
<reference evidence="3" key="1">
    <citation type="submission" date="2021-01" db="UniProtKB">
        <authorList>
            <consortium name="EnsemblMetazoa"/>
        </authorList>
    </citation>
    <scope>IDENTIFICATION</scope>
</reference>
<feature type="signal peptide" evidence="2">
    <location>
        <begin position="1"/>
        <end position="24"/>
    </location>
</feature>
<dbReference type="OrthoDB" id="6474914at2759"/>
<dbReference type="EnsemblMetazoa" id="XM_022805451">
    <property type="protein sequence ID" value="XP_022661186"/>
    <property type="gene ID" value="LOC111250344"/>
</dbReference>
<dbReference type="RefSeq" id="XP_022661184.1">
    <property type="nucleotide sequence ID" value="XM_022805449.1"/>
</dbReference>
<feature type="chain" id="PRO_5036401548" evidence="2">
    <location>
        <begin position="25"/>
        <end position="168"/>
    </location>
</feature>
<dbReference type="GeneID" id="111250344"/>
<dbReference type="AlphaFoldDB" id="A0A7M7K3Q1"/>
<evidence type="ECO:0000313" key="4">
    <source>
        <dbReference type="Proteomes" id="UP000594260"/>
    </source>
</evidence>
<keyword evidence="4" id="KW-1185">Reference proteome</keyword>
<evidence type="ECO:0000313" key="3">
    <source>
        <dbReference type="EnsemblMetazoa" id="XP_022661182"/>
    </source>
</evidence>
<accession>A0A7M7K3Q1</accession>
<dbReference type="EnsemblMetazoa" id="XM_022805447">
    <property type="protein sequence ID" value="XP_022661182"/>
    <property type="gene ID" value="LOC111250344"/>
</dbReference>
<organism evidence="3 4">
    <name type="scientific">Varroa destructor</name>
    <name type="common">Honeybee mite</name>
    <dbReference type="NCBI Taxonomy" id="109461"/>
    <lineage>
        <taxon>Eukaryota</taxon>
        <taxon>Metazoa</taxon>
        <taxon>Ecdysozoa</taxon>
        <taxon>Arthropoda</taxon>
        <taxon>Chelicerata</taxon>
        <taxon>Arachnida</taxon>
        <taxon>Acari</taxon>
        <taxon>Parasitiformes</taxon>
        <taxon>Mesostigmata</taxon>
        <taxon>Gamasina</taxon>
        <taxon>Dermanyssoidea</taxon>
        <taxon>Varroidae</taxon>
        <taxon>Varroa</taxon>
    </lineage>
</organism>
<dbReference type="KEGG" id="vde:111250344"/>
<feature type="region of interest" description="Disordered" evidence="1">
    <location>
        <begin position="143"/>
        <end position="168"/>
    </location>
</feature>
<dbReference type="RefSeq" id="XP_022661186.1">
    <property type="nucleotide sequence ID" value="XM_022805451.1"/>
</dbReference>
<dbReference type="RefSeq" id="XP_022661182.1">
    <property type="nucleotide sequence ID" value="XM_022805447.1"/>
</dbReference>
<dbReference type="EnsemblMetazoa" id="XM_022805449">
    <property type="protein sequence ID" value="XP_022661184"/>
    <property type="gene ID" value="LOC111250344"/>
</dbReference>
<name>A0A7M7K3Q1_VARDE</name>
<dbReference type="EnsemblMetazoa" id="XM_022805446">
    <property type="protein sequence ID" value="XP_022661181"/>
    <property type="gene ID" value="LOC111250344"/>
</dbReference>
<evidence type="ECO:0000256" key="2">
    <source>
        <dbReference type="SAM" id="SignalP"/>
    </source>
</evidence>
<protein>
    <submittedName>
        <fullName evidence="3">Uncharacterized protein</fullName>
    </submittedName>
</protein>
<dbReference type="RefSeq" id="XP_022661183.1">
    <property type="nucleotide sequence ID" value="XM_022805448.1"/>
</dbReference>
<dbReference type="Proteomes" id="UP000594260">
    <property type="component" value="Unplaced"/>
</dbReference>
<sequence length="168" mass="18703">MVTMTAALAMLFTIVIVQVIQIIANPLEQSRNETMDLWNLGEPDNCPPFPNCAPGYTCWVYQHPNNCPVCECVACGERSCIPRPGELCRWSKHSRNAAECGTCYCEPCPASPTSCQPGCRRVVSHSGCTFCKCPHFEKEISTRQHANSDADERPVQKPETPRLNPYDP</sequence>
<evidence type="ECO:0000256" key="1">
    <source>
        <dbReference type="SAM" id="MobiDB-lite"/>
    </source>
</evidence>
<proteinExistence type="predicted"/>
<dbReference type="EnsemblMetazoa" id="XM_022805448">
    <property type="protein sequence ID" value="XP_022661183"/>
    <property type="gene ID" value="LOC111250344"/>
</dbReference>
<keyword evidence="2" id="KW-0732">Signal</keyword>
<dbReference type="RefSeq" id="XP_022661180.1">
    <property type="nucleotide sequence ID" value="XM_022805445.1"/>
</dbReference>
<dbReference type="EnsemblMetazoa" id="XM_022805445">
    <property type="protein sequence ID" value="XP_022661180"/>
    <property type="gene ID" value="LOC111250344"/>
</dbReference>
<dbReference type="RefSeq" id="XP_022661181.1">
    <property type="nucleotide sequence ID" value="XM_022805446.1"/>
</dbReference>
<dbReference type="EnsemblMetazoa" id="XM_022805452">
    <property type="protein sequence ID" value="XP_022661187"/>
    <property type="gene ID" value="LOC111250344"/>
</dbReference>